<evidence type="ECO:0000313" key="1">
    <source>
        <dbReference type="EMBL" id="KAI4325583.1"/>
    </source>
</evidence>
<dbReference type="EMBL" id="CM042888">
    <property type="protein sequence ID" value="KAI4325583.1"/>
    <property type="molecule type" value="Genomic_DNA"/>
</dbReference>
<keyword evidence="2" id="KW-1185">Reference proteome</keyword>
<protein>
    <submittedName>
        <fullName evidence="1">Uncharacterized protein</fullName>
    </submittedName>
</protein>
<name>A0ACB9MN93_9MYRT</name>
<reference evidence="2" key="1">
    <citation type="journal article" date="2023" name="Front. Plant Sci.">
        <title>Chromosomal-level genome assembly of Melastoma candidum provides insights into trichome evolution.</title>
        <authorList>
            <person name="Zhong Y."/>
            <person name="Wu W."/>
            <person name="Sun C."/>
            <person name="Zou P."/>
            <person name="Liu Y."/>
            <person name="Dai S."/>
            <person name="Zhou R."/>
        </authorList>
    </citation>
    <scope>NUCLEOTIDE SEQUENCE [LARGE SCALE GENOMIC DNA]</scope>
</reference>
<proteinExistence type="predicted"/>
<comment type="caution">
    <text evidence="1">The sequence shown here is derived from an EMBL/GenBank/DDBJ whole genome shotgun (WGS) entry which is preliminary data.</text>
</comment>
<organism evidence="1 2">
    <name type="scientific">Melastoma candidum</name>
    <dbReference type="NCBI Taxonomy" id="119954"/>
    <lineage>
        <taxon>Eukaryota</taxon>
        <taxon>Viridiplantae</taxon>
        <taxon>Streptophyta</taxon>
        <taxon>Embryophyta</taxon>
        <taxon>Tracheophyta</taxon>
        <taxon>Spermatophyta</taxon>
        <taxon>Magnoliopsida</taxon>
        <taxon>eudicotyledons</taxon>
        <taxon>Gunneridae</taxon>
        <taxon>Pentapetalae</taxon>
        <taxon>rosids</taxon>
        <taxon>malvids</taxon>
        <taxon>Myrtales</taxon>
        <taxon>Melastomataceae</taxon>
        <taxon>Melastomatoideae</taxon>
        <taxon>Melastomateae</taxon>
        <taxon>Melastoma</taxon>
    </lineage>
</organism>
<dbReference type="Proteomes" id="UP001057402">
    <property type="component" value="Chromosome 9"/>
</dbReference>
<evidence type="ECO:0000313" key="2">
    <source>
        <dbReference type="Proteomes" id="UP001057402"/>
    </source>
</evidence>
<accession>A0ACB9MN93</accession>
<sequence>MSIYHRNSIVARSLLRDLLSRGPVPVTVNRELRAANRDSNPPVGSGKEGEDKEKEKGEGRLHIPQPPEMPEPGDCCGSGCVRCVWDVYQDELKAYEDIWGALDPTTTPIDPRKSKLKGGRGLPSRPSVRHSSWVNFPDTDFGDNEGKMRENFPFQNILESGGRGTEDSRQAGRWE</sequence>
<gene>
    <name evidence="1" type="ORF">MLD38_030968</name>
</gene>